<feature type="coiled-coil region" evidence="6">
    <location>
        <begin position="130"/>
        <end position="157"/>
    </location>
</feature>
<feature type="domain" description="Histidine kinase" evidence="8">
    <location>
        <begin position="160"/>
        <end position="373"/>
    </location>
</feature>
<dbReference type="PANTHER" id="PTHR43304:SF1">
    <property type="entry name" value="PAC DOMAIN-CONTAINING PROTEIN"/>
    <property type="match status" value="1"/>
</dbReference>
<evidence type="ECO:0000313" key="12">
    <source>
        <dbReference type="Proteomes" id="UP000187321"/>
    </source>
</evidence>
<feature type="transmembrane region" description="Helical" evidence="7">
    <location>
        <begin position="79"/>
        <end position="97"/>
    </location>
</feature>
<dbReference type="SMART" id="SM00388">
    <property type="entry name" value="HisKA"/>
    <property type="match status" value="1"/>
</dbReference>
<feature type="transmembrane region" description="Helical" evidence="7">
    <location>
        <begin position="109"/>
        <end position="129"/>
    </location>
</feature>
<dbReference type="InterPro" id="IPR003594">
    <property type="entry name" value="HATPase_dom"/>
</dbReference>
<comment type="catalytic activity">
    <reaction evidence="1">
        <text>ATP + protein L-histidine = ADP + protein N-phospho-L-histidine.</text>
        <dbReference type="EC" id="2.7.13.3"/>
    </reaction>
</comment>
<keyword evidence="7" id="KW-0812">Transmembrane</keyword>
<evidence type="ECO:0000259" key="8">
    <source>
        <dbReference type="PROSITE" id="PS50109"/>
    </source>
</evidence>
<dbReference type="FunFam" id="3.30.565.10:FF:000006">
    <property type="entry name" value="Sensor histidine kinase WalK"/>
    <property type="match status" value="1"/>
</dbReference>
<accession>A0A1N6Z060</accession>
<dbReference type="Pfam" id="PF16926">
    <property type="entry name" value="HisKA_4TM"/>
    <property type="match status" value="1"/>
</dbReference>
<dbReference type="KEGG" id="hda:BB347_02130"/>
<reference evidence="9 12" key="1">
    <citation type="submission" date="2017-01" db="EMBL/GenBank/DDBJ databases">
        <title>Complete genome sequence of Haloterrigena daqingensis type strain (JX313T).</title>
        <authorList>
            <person name="Shuang W."/>
        </authorList>
    </citation>
    <scope>NUCLEOTIDE SEQUENCE [LARGE SCALE GENOMIC DNA]</scope>
    <source>
        <strain evidence="9 12">JX313</strain>
    </source>
</reference>
<dbReference type="GeneID" id="30954703"/>
<evidence type="ECO:0000313" key="11">
    <source>
        <dbReference type="Proteomes" id="UP000185687"/>
    </source>
</evidence>
<evidence type="ECO:0000256" key="2">
    <source>
        <dbReference type="ARBA" id="ARBA00012438"/>
    </source>
</evidence>
<dbReference type="Gene3D" id="1.10.287.130">
    <property type="match status" value="1"/>
</dbReference>
<sequence>MDRWKRVLSSIGPRTVVIGLGAFYIVFSLVWGSVRVQGGTPAGNVVVVSSLIGLLGVALVYGGLALSRSDIRPEFYPDVAGWTLVGFGAMLGMLVVYNSQPADSISNPARAILFLTSFSSLAGFGVGIYDARAKTRATELEETVAKLEASNERLEQFAYAASHDLQEPLRMVSSYLQLIERRSADELSAETEEFLTFAVDGADRMRRMIESLLEYSRVETQGEPLSRVELDRVLEGVLDDLHGPLSESDVEVTMDSLPAVTGDERQLRQVFENLLTNAIEYGGTGPTTVHVSATRDGPWWNVTVEDDGIGIAPDDQERIFDVFQRLHSREDHPGVGIGLALCERIVERHEGRISVESELSEGSTFSVTLPVIDTER</sequence>
<dbReference type="SUPFAM" id="SSF55874">
    <property type="entry name" value="ATPase domain of HSP90 chaperone/DNA topoisomerase II/histidine kinase"/>
    <property type="match status" value="1"/>
</dbReference>
<dbReference type="Proteomes" id="UP000185687">
    <property type="component" value="Unassembled WGS sequence"/>
</dbReference>
<dbReference type="Gene3D" id="3.30.565.10">
    <property type="entry name" value="Histidine kinase-like ATPase, C-terminal domain"/>
    <property type="match status" value="1"/>
</dbReference>
<dbReference type="EMBL" id="CP019327">
    <property type="protein sequence ID" value="APX95506.1"/>
    <property type="molecule type" value="Genomic_DNA"/>
</dbReference>
<dbReference type="PROSITE" id="PS50109">
    <property type="entry name" value="HIS_KIN"/>
    <property type="match status" value="1"/>
</dbReference>
<feature type="transmembrane region" description="Helical" evidence="7">
    <location>
        <begin position="12"/>
        <end position="34"/>
    </location>
</feature>
<proteinExistence type="predicted"/>
<keyword evidence="4" id="KW-0808">Transferase</keyword>
<dbReference type="InterPro" id="IPR004358">
    <property type="entry name" value="Sig_transdc_His_kin-like_C"/>
</dbReference>
<dbReference type="InterPro" id="IPR036890">
    <property type="entry name" value="HATPase_C_sf"/>
</dbReference>
<dbReference type="InterPro" id="IPR052162">
    <property type="entry name" value="Sensor_kinase/Photoreceptor"/>
</dbReference>
<keyword evidence="7" id="KW-0472">Membrane</keyword>
<evidence type="ECO:0000256" key="6">
    <source>
        <dbReference type="SAM" id="Coils"/>
    </source>
</evidence>
<protein>
    <recommendedName>
        <fullName evidence="2">histidine kinase</fullName>
        <ecNumber evidence="2">2.7.13.3</ecNumber>
    </recommendedName>
</protein>
<dbReference type="InterPro" id="IPR031623">
    <property type="entry name" value="HisKA_4TM"/>
</dbReference>
<dbReference type="Pfam" id="PF00512">
    <property type="entry name" value="HisKA"/>
    <property type="match status" value="1"/>
</dbReference>
<dbReference type="CDD" id="cd00082">
    <property type="entry name" value="HisKA"/>
    <property type="match status" value="1"/>
</dbReference>
<dbReference type="GO" id="GO:0000155">
    <property type="term" value="F:phosphorelay sensor kinase activity"/>
    <property type="evidence" value="ECO:0007669"/>
    <property type="project" value="InterPro"/>
</dbReference>
<dbReference type="InterPro" id="IPR036097">
    <property type="entry name" value="HisK_dim/P_sf"/>
</dbReference>
<evidence type="ECO:0000313" key="9">
    <source>
        <dbReference type="EMBL" id="APX95506.1"/>
    </source>
</evidence>
<dbReference type="Pfam" id="PF02518">
    <property type="entry name" value="HATPase_c"/>
    <property type="match status" value="1"/>
</dbReference>
<keyword evidence="7" id="KW-1133">Transmembrane helix</keyword>
<dbReference type="AlphaFoldDB" id="A0A1N6Z060"/>
<gene>
    <name evidence="9" type="ORF">BB347_02130</name>
    <name evidence="10" type="ORF">SAMN05421809_0625</name>
</gene>
<keyword evidence="11" id="KW-1185">Reference proteome</keyword>
<dbReference type="RefSeq" id="WP_076578851.1">
    <property type="nucleotide sequence ID" value="NZ_CP019327.1"/>
</dbReference>
<keyword evidence="6" id="KW-0175">Coiled coil</keyword>
<dbReference type="PRINTS" id="PR00344">
    <property type="entry name" value="BCTRLSENSOR"/>
</dbReference>
<evidence type="ECO:0000256" key="7">
    <source>
        <dbReference type="SAM" id="Phobius"/>
    </source>
</evidence>
<dbReference type="SMART" id="SM00387">
    <property type="entry name" value="HATPase_c"/>
    <property type="match status" value="1"/>
</dbReference>
<keyword evidence="3" id="KW-0597">Phosphoprotein</keyword>
<evidence type="ECO:0000256" key="5">
    <source>
        <dbReference type="ARBA" id="ARBA00022777"/>
    </source>
</evidence>
<dbReference type="InterPro" id="IPR003661">
    <property type="entry name" value="HisK_dim/P_dom"/>
</dbReference>
<evidence type="ECO:0000256" key="4">
    <source>
        <dbReference type="ARBA" id="ARBA00022679"/>
    </source>
</evidence>
<reference evidence="10 11" key="2">
    <citation type="submission" date="2017-01" db="EMBL/GenBank/DDBJ databases">
        <authorList>
            <person name="Mah S.A."/>
            <person name="Swanson W.J."/>
            <person name="Moy G.W."/>
            <person name="Vacquier V.D."/>
        </authorList>
    </citation>
    <scope>NUCLEOTIDE SEQUENCE [LARGE SCALE GENOMIC DNA]</scope>
    <source>
        <strain evidence="10 11">CGMCC 1.8909</strain>
    </source>
</reference>
<dbReference type="PANTHER" id="PTHR43304">
    <property type="entry name" value="PHYTOCHROME-LIKE PROTEIN CPH1"/>
    <property type="match status" value="1"/>
</dbReference>
<keyword evidence="5 10" id="KW-0418">Kinase</keyword>
<name>A0A1N6Z060_9EURY</name>
<dbReference type="SUPFAM" id="SSF47384">
    <property type="entry name" value="Homodimeric domain of signal transducing histidine kinase"/>
    <property type="match status" value="1"/>
</dbReference>
<organism evidence="10 11">
    <name type="scientific">Natronorubrum daqingense</name>
    <dbReference type="NCBI Taxonomy" id="588898"/>
    <lineage>
        <taxon>Archaea</taxon>
        <taxon>Methanobacteriati</taxon>
        <taxon>Methanobacteriota</taxon>
        <taxon>Stenosarchaea group</taxon>
        <taxon>Halobacteria</taxon>
        <taxon>Halobacteriales</taxon>
        <taxon>Natrialbaceae</taxon>
        <taxon>Natronorubrum</taxon>
    </lineage>
</organism>
<dbReference type="InterPro" id="IPR005467">
    <property type="entry name" value="His_kinase_dom"/>
</dbReference>
<feature type="transmembrane region" description="Helical" evidence="7">
    <location>
        <begin position="46"/>
        <end position="67"/>
    </location>
</feature>
<dbReference type="OrthoDB" id="106630at2157"/>
<dbReference type="EC" id="2.7.13.3" evidence="2"/>
<dbReference type="STRING" id="588898.BB347_02130"/>
<evidence type="ECO:0000256" key="3">
    <source>
        <dbReference type="ARBA" id="ARBA00022553"/>
    </source>
</evidence>
<evidence type="ECO:0000256" key="1">
    <source>
        <dbReference type="ARBA" id="ARBA00000085"/>
    </source>
</evidence>
<dbReference type="Proteomes" id="UP000187321">
    <property type="component" value="Chromosome"/>
</dbReference>
<dbReference type="EMBL" id="FTNP01000001">
    <property type="protein sequence ID" value="SIR20159.1"/>
    <property type="molecule type" value="Genomic_DNA"/>
</dbReference>
<evidence type="ECO:0000313" key="10">
    <source>
        <dbReference type="EMBL" id="SIR20159.1"/>
    </source>
</evidence>